<protein>
    <recommendedName>
        <fullName evidence="7">UDP-N-acetylmuramyl-tripeptide synthetase</fullName>
    </recommendedName>
</protein>
<proteinExistence type="inferred from homology"/>
<dbReference type="GO" id="GO:0016881">
    <property type="term" value="F:acid-amino acid ligase activity"/>
    <property type="evidence" value="ECO:0007669"/>
    <property type="project" value="InterPro"/>
</dbReference>
<dbReference type="GO" id="GO:0051301">
    <property type="term" value="P:cell division"/>
    <property type="evidence" value="ECO:0007669"/>
    <property type="project" value="UniProtKB-KW"/>
</dbReference>
<dbReference type="PANTHER" id="PTHR23135">
    <property type="entry name" value="MUR LIGASE FAMILY MEMBER"/>
    <property type="match status" value="1"/>
</dbReference>
<dbReference type="GO" id="GO:0005737">
    <property type="term" value="C:cytoplasm"/>
    <property type="evidence" value="ECO:0007669"/>
    <property type="project" value="UniProtKB-SubCell"/>
</dbReference>
<comment type="subcellular location">
    <subcellularLocation>
        <location evidence="2">Cytoplasm</location>
    </subcellularLocation>
</comment>
<comment type="pathway">
    <text evidence="2">Cell wall biogenesis; peptidoglycan biosynthesis.</text>
</comment>
<evidence type="ECO:0000313" key="5">
    <source>
        <dbReference type="EMBL" id="OGG79738.1"/>
    </source>
</evidence>
<evidence type="ECO:0000259" key="3">
    <source>
        <dbReference type="Pfam" id="PF02875"/>
    </source>
</evidence>
<organism evidence="5 6">
    <name type="scientific">Candidatus Kaiserbacteria bacterium RIFCSPLOWO2_01_FULL_54_13</name>
    <dbReference type="NCBI Taxonomy" id="1798512"/>
    <lineage>
        <taxon>Bacteria</taxon>
        <taxon>Candidatus Kaiseribacteriota</taxon>
    </lineage>
</organism>
<dbReference type="InterPro" id="IPR036615">
    <property type="entry name" value="Mur_ligase_C_dom_sf"/>
</dbReference>
<dbReference type="PANTHER" id="PTHR23135:SF4">
    <property type="entry name" value="UDP-N-ACETYLMURAMOYL-L-ALANYL-D-GLUTAMATE--2,6-DIAMINOPIMELATE LIGASE MURE HOMOLOG, CHLOROPLASTIC"/>
    <property type="match status" value="1"/>
</dbReference>
<dbReference type="STRING" id="1798512.A3A39_04395"/>
<evidence type="ECO:0000313" key="6">
    <source>
        <dbReference type="Proteomes" id="UP000177372"/>
    </source>
</evidence>
<sequence length="436" mass="48147">MLALKEQLKKILPPWLLSGYHLFLAWLGAIVYSRPSQHLLVIGVTGTKGKTTVTEMINAILEEAGYTTALINSIRIKIASDSRENTIRMSMPGRFFTQRFLKRALENECTAAVLEMTSEGAQQHRHRFINLDALVFTNLAPEHIEAHGSYEAYAEAKFEIGRALARSRKRPRVMVANADDKAGARYLTLPVEHALPFSLSAQAPFSADERGGYFTFEDQKISLQLPGTFSLMNALAAATAARALGIPVQTIARALGKLTVVPGRAERVEAGQDFTVVVDYAHTPDSLVALYETYKNRRKICVLGSTGGGRDAWKRPVMGRIAEEHCDTVILTDEDPYDEDPRQIVEDIAHGMTKKPEIIMDRRIAISRAFEIALSKSNESKGIPRQARDNQNGVAVLITGKGTNHEICGPKGSTLPWSDVAVAREEIEALLRKSRV</sequence>
<dbReference type="AlphaFoldDB" id="A0A1F6F1L7"/>
<dbReference type="Proteomes" id="UP000177372">
    <property type="component" value="Unassembled WGS sequence"/>
</dbReference>
<dbReference type="SUPFAM" id="SSF53244">
    <property type="entry name" value="MurD-like peptide ligases, peptide-binding domain"/>
    <property type="match status" value="1"/>
</dbReference>
<dbReference type="Gene3D" id="3.40.1190.10">
    <property type="entry name" value="Mur-like, catalytic domain"/>
    <property type="match status" value="1"/>
</dbReference>
<dbReference type="GO" id="GO:0005524">
    <property type="term" value="F:ATP binding"/>
    <property type="evidence" value="ECO:0007669"/>
    <property type="project" value="InterPro"/>
</dbReference>
<name>A0A1F6F1L7_9BACT</name>
<keyword evidence="2" id="KW-0132">Cell division</keyword>
<accession>A0A1F6F1L7</accession>
<evidence type="ECO:0008006" key="7">
    <source>
        <dbReference type="Google" id="ProtNLM"/>
    </source>
</evidence>
<keyword evidence="2" id="KW-0573">Peptidoglycan synthesis</keyword>
<keyword evidence="2" id="KW-0133">Cell shape</keyword>
<dbReference type="UniPathway" id="UPA00219"/>
<dbReference type="Pfam" id="PF08245">
    <property type="entry name" value="Mur_ligase_M"/>
    <property type="match status" value="1"/>
</dbReference>
<comment type="similarity">
    <text evidence="1">Belongs to the MurCDEF family. MurE subfamily.</text>
</comment>
<dbReference type="InterPro" id="IPR036565">
    <property type="entry name" value="Mur-like_cat_sf"/>
</dbReference>
<feature type="domain" description="Mur ligase central" evidence="4">
    <location>
        <begin position="44"/>
        <end position="241"/>
    </location>
</feature>
<dbReference type="NCBIfam" id="TIGR01085">
    <property type="entry name" value="murE"/>
    <property type="match status" value="1"/>
</dbReference>
<gene>
    <name evidence="5" type="ORF">A3A39_04395</name>
</gene>
<dbReference type="GO" id="GO:0008360">
    <property type="term" value="P:regulation of cell shape"/>
    <property type="evidence" value="ECO:0007669"/>
    <property type="project" value="UniProtKB-KW"/>
</dbReference>
<reference evidence="5 6" key="1">
    <citation type="journal article" date="2016" name="Nat. Commun.">
        <title>Thousands of microbial genomes shed light on interconnected biogeochemical processes in an aquifer system.</title>
        <authorList>
            <person name="Anantharaman K."/>
            <person name="Brown C.T."/>
            <person name="Hug L.A."/>
            <person name="Sharon I."/>
            <person name="Castelle C.J."/>
            <person name="Probst A.J."/>
            <person name="Thomas B.C."/>
            <person name="Singh A."/>
            <person name="Wilkins M.J."/>
            <person name="Karaoz U."/>
            <person name="Brodie E.L."/>
            <person name="Williams K.H."/>
            <person name="Hubbard S.S."/>
            <person name="Banfield J.F."/>
        </authorList>
    </citation>
    <scope>NUCLEOTIDE SEQUENCE [LARGE SCALE GENOMIC DNA]</scope>
</reference>
<dbReference type="EMBL" id="MFLZ01000020">
    <property type="protein sequence ID" value="OGG79738.1"/>
    <property type="molecule type" value="Genomic_DNA"/>
</dbReference>
<dbReference type="GO" id="GO:0071555">
    <property type="term" value="P:cell wall organization"/>
    <property type="evidence" value="ECO:0007669"/>
    <property type="project" value="UniProtKB-KW"/>
</dbReference>
<dbReference type="InterPro" id="IPR005761">
    <property type="entry name" value="UDP-N-AcMur-Glu-dNH2Pim_ligase"/>
</dbReference>
<dbReference type="InterPro" id="IPR013221">
    <property type="entry name" value="Mur_ligase_cen"/>
</dbReference>
<keyword evidence="2" id="KW-0131">Cell cycle</keyword>
<dbReference type="InterPro" id="IPR004101">
    <property type="entry name" value="Mur_ligase_C"/>
</dbReference>
<evidence type="ECO:0000259" key="4">
    <source>
        <dbReference type="Pfam" id="PF08245"/>
    </source>
</evidence>
<dbReference type="Pfam" id="PF02875">
    <property type="entry name" value="Mur_ligase_C"/>
    <property type="match status" value="1"/>
</dbReference>
<keyword evidence="2" id="KW-0961">Cell wall biogenesis/degradation</keyword>
<dbReference type="Gene3D" id="3.90.190.20">
    <property type="entry name" value="Mur ligase, C-terminal domain"/>
    <property type="match status" value="1"/>
</dbReference>
<evidence type="ECO:0000256" key="1">
    <source>
        <dbReference type="ARBA" id="ARBA00005898"/>
    </source>
</evidence>
<comment type="caution">
    <text evidence="5">The sequence shown here is derived from an EMBL/GenBank/DDBJ whole genome shotgun (WGS) entry which is preliminary data.</text>
</comment>
<feature type="domain" description="Mur ligase C-terminal" evidence="3">
    <location>
        <begin position="263"/>
        <end position="373"/>
    </location>
</feature>
<evidence type="ECO:0000256" key="2">
    <source>
        <dbReference type="RuleBase" id="RU004135"/>
    </source>
</evidence>
<dbReference type="SUPFAM" id="SSF53623">
    <property type="entry name" value="MurD-like peptide ligases, catalytic domain"/>
    <property type="match status" value="1"/>
</dbReference>
<dbReference type="GO" id="GO:0009252">
    <property type="term" value="P:peptidoglycan biosynthetic process"/>
    <property type="evidence" value="ECO:0007669"/>
    <property type="project" value="UniProtKB-UniPathway"/>
</dbReference>